<protein>
    <submittedName>
        <fullName evidence="2">Uncharacterized protein</fullName>
    </submittedName>
</protein>
<name>A0A246GFP6_9FLAO</name>
<keyword evidence="1" id="KW-0812">Transmembrane</keyword>
<proteinExistence type="predicted"/>
<comment type="caution">
    <text evidence="2">The sequence shown here is derived from an EMBL/GenBank/DDBJ whole genome shotgun (WGS) entry which is preliminary data.</text>
</comment>
<reference evidence="2 3" key="1">
    <citation type="journal article" date="2017" name="Infect. Genet. Evol.">
        <title>Comparative genome analysis of fish pathogen Flavobacterium columnare reveals extensive sequence diversity within the species.</title>
        <authorList>
            <person name="Kayansamruaj P."/>
            <person name="Dong H.T."/>
            <person name="Hirono I."/>
            <person name="Kondo H."/>
            <person name="Senapin S."/>
            <person name="Rodkhum C."/>
        </authorList>
    </citation>
    <scope>NUCLEOTIDE SEQUENCE [LARGE SCALE GENOMIC DNA]</scope>
    <source>
        <strain evidence="2 3">1215</strain>
    </source>
</reference>
<keyword evidence="1" id="KW-1133">Transmembrane helix</keyword>
<gene>
    <name evidence="2" type="ORF">BWK59_12940</name>
</gene>
<evidence type="ECO:0000256" key="1">
    <source>
        <dbReference type="SAM" id="Phobius"/>
    </source>
</evidence>
<accession>A0A246GFP6</accession>
<feature type="transmembrane region" description="Helical" evidence="1">
    <location>
        <begin position="12"/>
        <end position="36"/>
    </location>
</feature>
<feature type="transmembrane region" description="Helical" evidence="1">
    <location>
        <begin position="171"/>
        <end position="193"/>
    </location>
</feature>
<dbReference type="EMBL" id="MTCZ01000194">
    <property type="protein sequence ID" value="OWP82979.1"/>
    <property type="molecule type" value="Genomic_DNA"/>
</dbReference>
<evidence type="ECO:0000313" key="2">
    <source>
        <dbReference type="EMBL" id="OWP82979.1"/>
    </source>
</evidence>
<sequence length="201" mass="23732">MNFRLLIKIQDIKLACFLSLKEIIIFLFFSVFFLYVDTNMYYNGLGIGFVARSLPKRFSISLNPEMNGGFELLDNTCQGQLLADNSKNEIGYKNILVEKFVSYWYNDEFVLCQIIDNNKVTRFILFRELINDKLEPSISIKELSGLSEEIINLNYGDQTYMNLKYVKFENYNLIILKVIYLLLIVLFAFFIVYKIIQMYRD</sequence>
<dbReference type="AlphaFoldDB" id="A0A246GFP6"/>
<evidence type="ECO:0000313" key="3">
    <source>
        <dbReference type="Proteomes" id="UP000197768"/>
    </source>
</evidence>
<dbReference type="Proteomes" id="UP000197768">
    <property type="component" value="Unassembled WGS sequence"/>
</dbReference>
<organism evidence="2 3">
    <name type="scientific">Flavobacterium davisii</name>
    <dbReference type="NCBI Taxonomy" id="2906077"/>
    <lineage>
        <taxon>Bacteria</taxon>
        <taxon>Pseudomonadati</taxon>
        <taxon>Bacteroidota</taxon>
        <taxon>Flavobacteriia</taxon>
        <taxon>Flavobacteriales</taxon>
        <taxon>Flavobacteriaceae</taxon>
        <taxon>Flavobacterium</taxon>
    </lineage>
</organism>
<keyword evidence="1" id="KW-0472">Membrane</keyword>